<gene>
    <name evidence="2" type="ORF">Pla144_18830</name>
</gene>
<keyword evidence="3" id="KW-1185">Reference proteome</keyword>
<dbReference type="RefSeq" id="WP_146450223.1">
    <property type="nucleotide sequence ID" value="NZ_SJPS01000002.1"/>
</dbReference>
<dbReference type="GO" id="GO:0016788">
    <property type="term" value="F:hydrolase activity, acting on ester bonds"/>
    <property type="evidence" value="ECO:0007669"/>
    <property type="project" value="InterPro"/>
</dbReference>
<dbReference type="InterPro" id="IPR029060">
    <property type="entry name" value="PIN-like_dom_sf"/>
</dbReference>
<dbReference type="Gene3D" id="3.40.50.1010">
    <property type="entry name" value="5'-nuclease"/>
    <property type="match status" value="1"/>
</dbReference>
<evidence type="ECO:0000259" key="1">
    <source>
        <dbReference type="Pfam" id="PF01850"/>
    </source>
</evidence>
<dbReference type="Proteomes" id="UP000318437">
    <property type="component" value="Unassembled WGS sequence"/>
</dbReference>
<evidence type="ECO:0000313" key="2">
    <source>
        <dbReference type="EMBL" id="TWU28592.1"/>
    </source>
</evidence>
<dbReference type="EC" id="3.1.-.-" evidence="2"/>
<dbReference type="OrthoDB" id="556169at2"/>
<dbReference type="NCBIfam" id="TIGR00028">
    <property type="entry name" value="Mtu_PIN_fam"/>
    <property type="match status" value="1"/>
</dbReference>
<reference evidence="2 3" key="1">
    <citation type="submission" date="2019-02" db="EMBL/GenBank/DDBJ databases">
        <title>Deep-cultivation of Planctomycetes and their phenomic and genomic characterization uncovers novel biology.</title>
        <authorList>
            <person name="Wiegand S."/>
            <person name="Jogler M."/>
            <person name="Boedeker C."/>
            <person name="Pinto D."/>
            <person name="Vollmers J."/>
            <person name="Rivas-Marin E."/>
            <person name="Kohn T."/>
            <person name="Peeters S.H."/>
            <person name="Heuer A."/>
            <person name="Rast P."/>
            <person name="Oberbeckmann S."/>
            <person name="Bunk B."/>
            <person name="Jeske O."/>
            <person name="Meyerdierks A."/>
            <person name="Storesund J.E."/>
            <person name="Kallscheuer N."/>
            <person name="Luecker S."/>
            <person name="Lage O.M."/>
            <person name="Pohl T."/>
            <person name="Merkel B.J."/>
            <person name="Hornburger P."/>
            <person name="Mueller R.-W."/>
            <person name="Bruemmer F."/>
            <person name="Labrenz M."/>
            <person name="Spormann A.M."/>
            <person name="Op Den Camp H."/>
            <person name="Overmann J."/>
            <person name="Amann R."/>
            <person name="Jetten M.S.M."/>
            <person name="Mascher T."/>
            <person name="Medema M.H."/>
            <person name="Devos D.P."/>
            <person name="Kaster A.-K."/>
            <person name="Ovreas L."/>
            <person name="Rohde M."/>
            <person name="Galperin M.Y."/>
            <person name="Jogler C."/>
        </authorList>
    </citation>
    <scope>NUCLEOTIDE SEQUENCE [LARGE SCALE GENOMIC DNA]</scope>
    <source>
        <strain evidence="2 3">Pla144</strain>
    </source>
</reference>
<keyword evidence="2" id="KW-0378">Hydrolase</keyword>
<dbReference type="InterPro" id="IPR006226">
    <property type="entry name" value="Mtu_PIN"/>
</dbReference>
<dbReference type="AlphaFoldDB" id="A0A5C6CVL4"/>
<accession>A0A5C6CVL4</accession>
<organism evidence="2 3">
    <name type="scientific">Bythopirellula polymerisocia</name>
    <dbReference type="NCBI Taxonomy" id="2528003"/>
    <lineage>
        <taxon>Bacteria</taxon>
        <taxon>Pseudomonadati</taxon>
        <taxon>Planctomycetota</taxon>
        <taxon>Planctomycetia</taxon>
        <taxon>Pirellulales</taxon>
        <taxon>Lacipirellulaceae</taxon>
        <taxon>Bythopirellula</taxon>
    </lineage>
</organism>
<comment type="caution">
    <text evidence="2">The sequence shown here is derived from an EMBL/GenBank/DDBJ whole genome shotgun (WGS) entry which is preliminary data.</text>
</comment>
<protein>
    <submittedName>
        <fullName evidence="2">Ribonuclease VapC41</fullName>
        <ecNumber evidence="2">3.1.-.-</ecNumber>
    </submittedName>
</protein>
<evidence type="ECO:0000313" key="3">
    <source>
        <dbReference type="Proteomes" id="UP000318437"/>
    </source>
</evidence>
<dbReference type="InterPro" id="IPR002716">
    <property type="entry name" value="PIN_dom"/>
</dbReference>
<name>A0A5C6CVL4_9BACT</name>
<feature type="domain" description="PIN" evidence="1">
    <location>
        <begin position="7"/>
        <end position="132"/>
    </location>
</feature>
<dbReference type="Pfam" id="PF01850">
    <property type="entry name" value="PIN"/>
    <property type="match status" value="1"/>
</dbReference>
<proteinExistence type="predicted"/>
<dbReference type="SUPFAM" id="SSF88723">
    <property type="entry name" value="PIN domain-like"/>
    <property type="match status" value="1"/>
</dbReference>
<dbReference type="EMBL" id="SJPS01000002">
    <property type="protein sequence ID" value="TWU28592.1"/>
    <property type="molecule type" value="Genomic_DNA"/>
</dbReference>
<sequence length="140" mass="16265">MHLPYVNLWLALIFDTHFHHSSAKEWFDNVAAGTCNFCRMTQQGFFRLVTNPSVLNDETLTLREAWDTWDRMLSDPRIGFVGEPENIESQWRNFTERDSFSNKVWSDAYLAALAKAADMELVTFDRSFAQYEGLNCNILS</sequence>